<dbReference type="RefSeq" id="WP_054822507.1">
    <property type="nucleotide sequence ID" value="NZ_CP033138.1"/>
</dbReference>
<gene>
    <name evidence="2" type="ORF">APZ19_25010</name>
    <name evidence="1" type="ORF">D0812_28595</name>
</gene>
<dbReference type="EMBL" id="CP033138">
    <property type="protein sequence ID" value="AYO18294.1"/>
    <property type="molecule type" value="Genomic_DNA"/>
</dbReference>
<dbReference type="Proteomes" id="UP000390336">
    <property type="component" value="Chromosome 2"/>
</dbReference>
<dbReference type="PANTHER" id="PTHR11102:SF160">
    <property type="entry name" value="ERAD-ASSOCIATED E3 UBIQUITIN-PROTEIN LIGASE COMPONENT HRD3"/>
    <property type="match status" value="1"/>
</dbReference>
<dbReference type="PANTHER" id="PTHR11102">
    <property type="entry name" value="SEL-1-LIKE PROTEIN"/>
    <property type="match status" value="1"/>
</dbReference>
<protein>
    <submittedName>
        <fullName evidence="1">Sel1 repeat family protein</fullName>
    </submittedName>
</protein>
<organism evidence="2 4">
    <name type="scientific">Vibrio owensii</name>
    <dbReference type="NCBI Taxonomy" id="696485"/>
    <lineage>
        <taxon>Bacteria</taxon>
        <taxon>Pseudomonadati</taxon>
        <taxon>Pseudomonadota</taxon>
        <taxon>Gammaproteobacteria</taxon>
        <taxon>Vibrionales</taxon>
        <taxon>Vibrionaceae</taxon>
        <taxon>Vibrio</taxon>
    </lineage>
</organism>
<dbReference type="InterPro" id="IPR006597">
    <property type="entry name" value="Sel1-like"/>
</dbReference>
<dbReference type="SMART" id="SM00671">
    <property type="entry name" value="SEL1"/>
    <property type="match status" value="8"/>
</dbReference>
<dbReference type="Pfam" id="PF08238">
    <property type="entry name" value="Sel1"/>
    <property type="match status" value="8"/>
</dbReference>
<dbReference type="Gene3D" id="1.25.40.10">
    <property type="entry name" value="Tetratricopeptide repeat domain"/>
    <property type="match status" value="3"/>
</dbReference>
<accession>A0AAP9GHZ0</accession>
<evidence type="ECO:0000313" key="4">
    <source>
        <dbReference type="Proteomes" id="UP000390336"/>
    </source>
</evidence>
<evidence type="ECO:0000313" key="3">
    <source>
        <dbReference type="Proteomes" id="UP000272136"/>
    </source>
</evidence>
<keyword evidence="3" id="KW-1185">Reference proteome</keyword>
<dbReference type="SUPFAM" id="SSF81901">
    <property type="entry name" value="HCP-like"/>
    <property type="match status" value="3"/>
</dbReference>
<sequence length="530" mass="59741">MHTTKQLLELGIHAFESDISNEKMKAFAFCMQAAELGEYQAYYYLSHIVSQGLGAPSNLHLADKYLLKASEYGIQGATFELLVNAFNQSNDSEAVDKIYAQIKVLATAGHEASACWLEDDFIGIAICYLEGDGVLRSRVAALIWLDEAIGSFNEDNFSELSAIVNMFDKLPPETSKAVARIQQKYGSADFCLKKAWELLSSKQHLYQSQAFSWFKSSVEKGNQNGLKGMAKCYAGGIGCDKDDLEANRLFHRLALKYEDIDSAYDLALRLDDKIGNESGCTEFGTAKEWYQFAGLRGHIPSACNAVQLFDRYSINKQASVYEQLLKVAVKSGDPQICYDYSRQIAQEAPKKSRWYLRRAASGGSVGAMYDVGRQLLSNKSTSKEGLTWLQNAGEKNHTKAAYELGIYFSTLPEDTEINITTAVKWLEIAAKKSHTDSMYQLGYCYMYKKLEDTQEKSLIAIDWYRKAAEAKHPDATFELGWAYKNGYGVAVDYIKAKQWFKKASLLEHDLANEELEELDQLVWEFYRDNK</sequence>
<evidence type="ECO:0000313" key="2">
    <source>
        <dbReference type="EMBL" id="QGH50339.1"/>
    </source>
</evidence>
<reference evidence="2" key="3">
    <citation type="submission" date="2019-11" db="EMBL/GenBank/DDBJ databases">
        <title>Complete genome sequence of Vibrio owensii SH-14 isolated from shrimp with acute hepatopancreatic necrosis diease.</title>
        <authorList>
            <person name="Liang X."/>
            <person name="Wang Y."/>
        </authorList>
    </citation>
    <scope>NUCLEOTIDE SEQUENCE</scope>
    <source>
        <strain evidence="2">SH14</strain>
    </source>
</reference>
<dbReference type="EMBL" id="CP045860">
    <property type="protein sequence ID" value="QGH50339.1"/>
    <property type="molecule type" value="Genomic_DNA"/>
</dbReference>
<dbReference type="InterPro" id="IPR050767">
    <property type="entry name" value="Sel1_AlgK"/>
</dbReference>
<dbReference type="AlphaFoldDB" id="A0AAP9GHZ0"/>
<evidence type="ECO:0000313" key="1">
    <source>
        <dbReference type="EMBL" id="AYO18294.1"/>
    </source>
</evidence>
<dbReference type="Proteomes" id="UP000272136">
    <property type="component" value="Chromosome 2"/>
</dbReference>
<dbReference type="InterPro" id="IPR011990">
    <property type="entry name" value="TPR-like_helical_dom_sf"/>
</dbReference>
<name>A0AAP9GHZ0_9VIBR</name>
<reference evidence="2 4" key="1">
    <citation type="journal article" date="2015" name="Genome Announc.">
        <title>Draft Genome Sequence of Vibrio owensii Strain SH-14, Which Causes Shrimp Acute Hepatopancreatic Necrosis Disease.</title>
        <authorList>
            <person name="Liu L."/>
            <person name="Xiao J."/>
            <person name="Xia X."/>
            <person name="Pan Y."/>
            <person name="Yan S."/>
            <person name="Wang Y."/>
        </authorList>
    </citation>
    <scope>NUCLEOTIDE SEQUENCE [LARGE SCALE GENOMIC DNA]</scope>
    <source>
        <strain evidence="2 4">SH14</strain>
    </source>
</reference>
<reference evidence="1 3" key="2">
    <citation type="submission" date="2018-10" db="EMBL/GenBank/DDBJ databases">
        <title>Whole Genome of Vibrio owensii strain 170502, isolated from Acute Hepatopancreatic Necrosis Disease (AHPND) shrimp.</title>
        <authorList>
            <person name="Yan M."/>
            <person name="Wang X."/>
            <person name="Wang Y."/>
        </authorList>
    </citation>
    <scope>NUCLEOTIDE SEQUENCE [LARGE SCALE GENOMIC DNA]</scope>
    <source>
        <strain evidence="1 3">1700302</strain>
    </source>
</reference>
<proteinExistence type="predicted"/>